<name>A0ABU6S951_9FABA</name>
<evidence type="ECO:0008006" key="7">
    <source>
        <dbReference type="Google" id="ProtNLM"/>
    </source>
</evidence>
<proteinExistence type="predicted"/>
<gene>
    <name evidence="5" type="ORF">PIB30_022770</name>
</gene>
<dbReference type="InterPro" id="IPR002182">
    <property type="entry name" value="NB-ARC"/>
</dbReference>
<accession>A0ABU6S951</accession>
<keyword evidence="1" id="KW-0677">Repeat</keyword>
<keyword evidence="6" id="KW-1185">Reference proteome</keyword>
<evidence type="ECO:0000259" key="4">
    <source>
        <dbReference type="Pfam" id="PF23559"/>
    </source>
</evidence>
<dbReference type="EMBL" id="JASCZI010060493">
    <property type="protein sequence ID" value="MED6132857.1"/>
    <property type="molecule type" value="Genomic_DNA"/>
</dbReference>
<evidence type="ECO:0000313" key="6">
    <source>
        <dbReference type="Proteomes" id="UP001341840"/>
    </source>
</evidence>
<dbReference type="Pfam" id="PF23559">
    <property type="entry name" value="WHD_DRP"/>
    <property type="match status" value="1"/>
</dbReference>
<dbReference type="Gene3D" id="3.40.50.300">
    <property type="entry name" value="P-loop containing nucleotide triphosphate hydrolases"/>
    <property type="match status" value="1"/>
</dbReference>
<protein>
    <recommendedName>
        <fullName evidence="7">NB-ARC domain-containing protein</fullName>
    </recommendedName>
</protein>
<feature type="domain" description="Disease resistance protein winged helix" evidence="4">
    <location>
        <begin position="295"/>
        <end position="371"/>
    </location>
</feature>
<dbReference type="PANTHER" id="PTHR23155:SF1044">
    <property type="entry name" value="DISEASE RESISTANCE PROTEIN RPS2"/>
    <property type="match status" value="1"/>
</dbReference>
<sequence length="454" mass="51010">MIPKVEVLVASGRNVTVVSKLPPKSMEEMPPVETVGLDLMVDKVWKCLQDENVGIIGLFGMGGAGKTTLMKKVHNEFGKREHKFDLILWVVVSKDCNVDNIMNAIRSRLGIKDDDWNRSSEDQKRAKIYQILKGKRFVLMLDDVWGKLEIGSIGVPSPKDNNYESKVVFTTRLQDVCAKMQADAKLKVECLHENEAFELFCKHVGKETLNSHPKIGELAGEIVKECGGLPLALITVGSAMAGVNDVGAWQQAIDDLGASPWTGPDLESKVFSILKFSYDRLPDETHKNCFLYCSLYPEDYRIDVEGLIDRWIGEGFLGKGKYQSKKGIFEMHEEGQSIIEKLKLSCLIEDATDWDGGGNMIKMHDVIRDMALWLWRDEDKNKENVVVENEAFVSMGPEKLNIVERISVIQARLAETRMIPTCPNLLSLRIRNRMDGLVMHDKIESVGSIRKPGS</sequence>
<dbReference type="SUPFAM" id="SSF52540">
    <property type="entry name" value="P-loop containing nucleoside triphosphate hydrolases"/>
    <property type="match status" value="1"/>
</dbReference>
<dbReference type="Pfam" id="PF00931">
    <property type="entry name" value="NB-ARC"/>
    <property type="match status" value="1"/>
</dbReference>
<evidence type="ECO:0000256" key="1">
    <source>
        <dbReference type="ARBA" id="ARBA00022737"/>
    </source>
</evidence>
<dbReference type="InterPro" id="IPR027417">
    <property type="entry name" value="P-loop_NTPase"/>
</dbReference>
<dbReference type="InterPro" id="IPR058922">
    <property type="entry name" value="WHD_DRP"/>
</dbReference>
<reference evidence="5 6" key="1">
    <citation type="journal article" date="2023" name="Plants (Basel)">
        <title>Bridging the Gap: Combining Genomics and Transcriptomics Approaches to Understand Stylosanthes scabra, an Orphan Legume from the Brazilian Caatinga.</title>
        <authorList>
            <person name="Ferreira-Neto J.R.C."/>
            <person name="da Silva M.D."/>
            <person name="Binneck E."/>
            <person name="de Melo N.F."/>
            <person name="da Silva R.H."/>
            <person name="de Melo A.L.T.M."/>
            <person name="Pandolfi V."/>
            <person name="Bustamante F.O."/>
            <person name="Brasileiro-Vidal A.C."/>
            <person name="Benko-Iseppon A.M."/>
        </authorList>
    </citation>
    <scope>NUCLEOTIDE SEQUENCE [LARGE SCALE GENOMIC DNA]</scope>
    <source>
        <tissue evidence="5">Leaves</tissue>
    </source>
</reference>
<evidence type="ECO:0000259" key="3">
    <source>
        <dbReference type="Pfam" id="PF00931"/>
    </source>
</evidence>
<organism evidence="5 6">
    <name type="scientific">Stylosanthes scabra</name>
    <dbReference type="NCBI Taxonomy" id="79078"/>
    <lineage>
        <taxon>Eukaryota</taxon>
        <taxon>Viridiplantae</taxon>
        <taxon>Streptophyta</taxon>
        <taxon>Embryophyta</taxon>
        <taxon>Tracheophyta</taxon>
        <taxon>Spermatophyta</taxon>
        <taxon>Magnoliopsida</taxon>
        <taxon>eudicotyledons</taxon>
        <taxon>Gunneridae</taxon>
        <taxon>Pentapetalae</taxon>
        <taxon>rosids</taxon>
        <taxon>fabids</taxon>
        <taxon>Fabales</taxon>
        <taxon>Fabaceae</taxon>
        <taxon>Papilionoideae</taxon>
        <taxon>50 kb inversion clade</taxon>
        <taxon>dalbergioids sensu lato</taxon>
        <taxon>Dalbergieae</taxon>
        <taxon>Pterocarpus clade</taxon>
        <taxon>Stylosanthes</taxon>
    </lineage>
</organism>
<evidence type="ECO:0000256" key="2">
    <source>
        <dbReference type="ARBA" id="ARBA00022821"/>
    </source>
</evidence>
<dbReference type="Gene3D" id="1.10.10.10">
    <property type="entry name" value="Winged helix-like DNA-binding domain superfamily/Winged helix DNA-binding domain"/>
    <property type="match status" value="1"/>
</dbReference>
<dbReference type="InterPro" id="IPR044974">
    <property type="entry name" value="Disease_R_plants"/>
</dbReference>
<dbReference type="PRINTS" id="PR00364">
    <property type="entry name" value="DISEASERSIST"/>
</dbReference>
<keyword evidence="2" id="KW-0611">Plant defense</keyword>
<comment type="caution">
    <text evidence="5">The sequence shown here is derived from an EMBL/GenBank/DDBJ whole genome shotgun (WGS) entry which is preliminary data.</text>
</comment>
<dbReference type="InterPro" id="IPR042197">
    <property type="entry name" value="Apaf_helical"/>
</dbReference>
<dbReference type="Gene3D" id="1.10.8.430">
    <property type="entry name" value="Helical domain of apoptotic protease-activating factors"/>
    <property type="match status" value="1"/>
</dbReference>
<evidence type="ECO:0000313" key="5">
    <source>
        <dbReference type="EMBL" id="MED6132857.1"/>
    </source>
</evidence>
<dbReference type="Proteomes" id="UP001341840">
    <property type="component" value="Unassembled WGS sequence"/>
</dbReference>
<feature type="domain" description="NB-ARC" evidence="3">
    <location>
        <begin position="40"/>
        <end position="209"/>
    </location>
</feature>
<dbReference type="PANTHER" id="PTHR23155">
    <property type="entry name" value="DISEASE RESISTANCE PROTEIN RP"/>
    <property type="match status" value="1"/>
</dbReference>
<dbReference type="InterPro" id="IPR036388">
    <property type="entry name" value="WH-like_DNA-bd_sf"/>
</dbReference>